<dbReference type="GO" id="GO:0005615">
    <property type="term" value="C:extracellular space"/>
    <property type="evidence" value="ECO:0007669"/>
    <property type="project" value="TreeGrafter"/>
</dbReference>
<keyword evidence="6 11" id="KW-0732">Signal</keyword>
<dbReference type="SUPFAM" id="SSF57256">
    <property type="entry name" value="Elafin-like"/>
    <property type="match status" value="1"/>
</dbReference>
<dbReference type="InterPro" id="IPR001134">
    <property type="entry name" value="Netrin_domain"/>
</dbReference>
<dbReference type="SUPFAM" id="SSF48726">
    <property type="entry name" value="Immunoglobulin"/>
    <property type="match status" value="1"/>
</dbReference>
<dbReference type="FunFam" id="2.60.40.10:FF:000032">
    <property type="entry name" value="palladin isoform X1"/>
    <property type="match status" value="1"/>
</dbReference>
<dbReference type="InterPro" id="IPR013783">
    <property type="entry name" value="Ig-like_fold"/>
</dbReference>
<evidence type="ECO:0000256" key="5">
    <source>
        <dbReference type="ARBA" id="ARBA00022690"/>
    </source>
</evidence>
<reference evidence="17" key="2">
    <citation type="submission" date="2025-09" db="UniProtKB">
        <authorList>
            <consortium name="Ensembl"/>
        </authorList>
    </citation>
    <scope>IDENTIFICATION</scope>
</reference>
<dbReference type="SUPFAM" id="SSF57362">
    <property type="entry name" value="BPTI-like"/>
    <property type="match status" value="2"/>
</dbReference>
<dbReference type="Pfam" id="PF01759">
    <property type="entry name" value="NTR"/>
    <property type="match status" value="1"/>
</dbReference>
<evidence type="ECO:0000259" key="12">
    <source>
        <dbReference type="PROSITE" id="PS50189"/>
    </source>
</evidence>
<evidence type="ECO:0000259" key="14">
    <source>
        <dbReference type="PROSITE" id="PS50835"/>
    </source>
</evidence>
<evidence type="ECO:0000256" key="7">
    <source>
        <dbReference type="ARBA" id="ARBA00022900"/>
    </source>
</evidence>
<dbReference type="Ensembl" id="ENSEBUT00000021849.1">
    <property type="protein sequence ID" value="ENSEBUP00000021274.1"/>
    <property type="gene ID" value="ENSEBUG00000013147.1"/>
</dbReference>
<dbReference type="SUPFAM" id="SSF100895">
    <property type="entry name" value="Kazal-type serine protease inhibitors"/>
    <property type="match status" value="1"/>
</dbReference>
<dbReference type="InterPro" id="IPR008993">
    <property type="entry name" value="TIMP-like_OB-fold"/>
</dbReference>
<evidence type="ECO:0000256" key="3">
    <source>
        <dbReference type="ARBA" id="ARBA00022525"/>
    </source>
</evidence>
<dbReference type="Pfam" id="PF13927">
    <property type="entry name" value="Ig_3"/>
    <property type="match status" value="1"/>
</dbReference>
<dbReference type="SUPFAM" id="SSF50242">
    <property type="entry name" value="TIMP-like"/>
    <property type="match status" value="1"/>
</dbReference>
<dbReference type="FunFam" id="3.30.60.30:FF:000014">
    <property type="entry name" value="WAP, Kazal, immunoglobulin, Kunitz and NTR domain-containing protein 2"/>
    <property type="match status" value="1"/>
</dbReference>
<dbReference type="FunFam" id="4.10.410.10:FF:000002">
    <property type="entry name" value="WAP, follistatin/kazal, immunoglobulin, kunitz and netrin domain-containing 2"/>
    <property type="match status" value="1"/>
</dbReference>
<dbReference type="InterPro" id="IPR036880">
    <property type="entry name" value="Kunitz_BPTI_sf"/>
</dbReference>
<dbReference type="SMART" id="SM00131">
    <property type="entry name" value="KU"/>
    <property type="match status" value="1"/>
</dbReference>
<keyword evidence="4" id="KW-0483">Metalloprotease inhibitor</keyword>
<feature type="domain" description="BPTI/Kunitz inhibitor" evidence="13">
    <location>
        <begin position="370"/>
        <end position="420"/>
    </location>
</feature>
<dbReference type="InterPro" id="IPR002350">
    <property type="entry name" value="Kazal_dom"/>
</dbReference>
<dbReference type="Proteomes" id="UP000694388">
    <property type="component" value="Unplaced"/>
</dbReference>
<dbReference type="SMART" id="SM00409">
    <property type="entry name" value="IG"/>
    <property type="match status" value="1"/>
</dbReference>
<dbReference type="PROSITE" id="PS50279">
    <property type="entry name" value="BPTI_KUNITZ_2"/>
    <property type="match status" value="1"/>
</dbReference>
<evidence type="ECO:0000256" key="10">
    <source>
        <dbReference type="ARBA" id="ARBA00023319"/>
    </source>
</evidence>
<comment type="subcellular location">
    <subcellularLocation>
        <location evidence="1">Secreted</location>
    </subcellularLocation>
</comment>
<dbReference type="GO" id="GO:0050431">
    <property type="term" value="F:transforming growth factor beta binding"/>
    <property type="evidence" value="ECO:0007669"/>
    <property type="project" value="TreeGrafter"/>
</dbReference>
<dbReference type="PROSITE" id="PS51465">
    <property type="entry name" value="KAZAL_2"/>
    <property type="match status" value="1"/>
</dbReference>
<dbReference type="Gene3D" id="2.60.40.10">
    <property type="entry name" value="Immunoglobulins"/>
    <property type="match status" value="1"/>
</dbReference>
<evidence type="ECO:0000256" key="8">
    <source>
        <dbReference type="ARBA" id="ARBA00023157"/>
    </source>
</evidence>
<dbReference type="InterPro" id="IPR036179">
    <property type="entry name" value="Ig-like_dom_sf"/>
</dbReference>
<dbReference type="GO" id="GO:0007179">
    <property type="term" value="P:transforming growth factor beta receptor signaling pathway"/>
    <property type="evidence" value="ECO:0007669"/>
    <property type="project" value="TreeGrafter"/>
</dbReference>
<dbReference type="Pfam" id="PF00014">
    <property type="entry name" value="Kunitz_BPTI"/>
    <property type="match status" value="1"/>
</dbReference>
<feature type="signal peptide" evidence="11">
    <location>
        <begin position="1"/>
        <end position="20"/>
    </location>
</feature>
<dbReference type="Pfam" id="PF00095">
    <property type="entry name" value="WAP"/>
    <property type="match status" value="1"/>
</dbReference>
<keyword evidence="9" id="KW-0481">Metalloenzyme inhibitor</keyword>
<dbReference type="PROSITE" id="PS50189">
    <property type="entry name" value="NTR"/>
    <property type="match status" value="1"/>
</dbReference>
<dbReference type="PROSITE" id="PS50835">
    <property type="entry name" value="IG_LIKE"/>
    <property type="match status" value="1"/>
</dbReference>
<evidence type="ECO:0000259" key="15">
    <source>
        <dbReference type="PROSITE" id="PS51390"/>
    </source>
</evidence>
<dbReference type="Gene3D" id="4.10.75.10">
    <property type="entry name" value="Elafin-like"/>
    <property type="match status" value="1"/>
</dbReference>
<feature type="domain" description="Ig-like" evidence="14">
    <location>
        <begin position="198"/>
        <end position="292"/>
    </location>
</feature>
<dbReference type="PROSITE" id="PS51390">
    <property type="entry name" value="WAP"/>
    <property type="match status" value="1"/>
</dbReference>
<feature type="domain" description="Kazal-like" evidence="16">
    <location>
        <begin position="110"/>
        <end position="161"/>
    </location>
</feature>
<dbReference type="InterPro" id="IPR002223">
    <property type="entry name" value="Kunitz_BPTI"/>
</dbReference>
<dbReference type="CDD" id="cd00104">
    <property type="entry name" value="KAZAL_FS"/>
    <property type="match status" value="1"/>
</dbReference>
<dbReference type="AlphaFoldDB" id="A0A8C4QWJ2"/>
<dbReference type="InterPro" id="IPR020901">
    <property type="entry name" value="Prtase_inh_Kunz-CS"/>
</dbReference>
<evidence type="ECO:0000256" key="4">
    <source>
        <dbReference type="ARBA" id="ARBA00022608"/>
    </source>
</evidence>
<proteinExistence type="inferred from homology"/>
<evidence type="ECO:0000256" key="2">
    <source>
        <dbReference type="ARBA" id="ARBA00005743"/>
    </source>
</evidence>
<keyword evidence="3" id="KW-0964">Secreted</keyword>
<dbReference type="Gene3D" id="4.10.410.10">
    <property type="entry name" value="Pancreatic trypsin inhibitor Kunitz domain"/>
    <property type="match status" value="1"/>
</dbReference>
<feature type="chain" id="PRO_5034177159" evidence="11">
    <location>
        <begin position="21"/>
        <end position="559"/>
    </location>
</feature>
<protein>
    <submittedName>
        <fullName evidence="17">Info WAP, follistatin/kazal, immunoglobulin, kunitz and netrin domain containing 2a</fullName>
    </submittedName>
</protein>
<dbReference type="InterPro" id="IPR008197">
    <property type="entry name" value="WAP_dom"/>
</dbReference>
<dbReference type="FunFam" id="4.10.75.10:FF:000002">
    <property type="entry name" value="WAP, Kazal, immunoglobulin, Kunitz and NTR domain-containing protein 2"/>
    <property type="match status" value="1"/>
</dbReference>
<evidence type="ECO:0000259" key="13">
    <source>
        <dbReference type="PROSITE" id="PS50279"/>
    </source>
</evidence>
<evidence type="ECO:0000313" key="17">
    <source>
        <dbReference type="Ensembl" id="ENSEBUP00000021274.1"/>
    </source>
</evidence>
<dbReference type="InterPro" id="IPR003599">
    <property type="entry name" value="Ig_sub"/>
</dbReference>
<keyword evidence="5" id="KW-0646">Protease inhibitor</keyword>
<reference evidence="17" key="1">
    <citation type="submission" date="2025-08" db="UniProtKB">
        <authorList>
            <consortium name="Ensembl"/>
        </authorList>
    </citation>
    <scope>IDENTIFICATION</scope>
</reference>
<dbReference type="Gene3D" id="3.30.60.30">
    <property type="match status" value="1"/>
</dbReference>
<evidence type="ECO:0000313" key="18">
    <source>
        <dbReference type="Proteomes" id="UP000694388"/>
    </source>
</evidence>
<name>A0A8C4QWJ2_EPTBU</name>
<dbReference type="PROSITE" id="PS00280">
    <property type="entry name" value="BPTI_KUNITZ_1"/>
    <property type="match status" value="1"/>
</dbReference>
<keyword evidence="18" id="KW-1185">Reference proteome</keyword>
<evidence type="ECO:0000256" key="1">
    <source>
        <dbReference type="ARBA" id="ARBA00004613"/>
    </source>
</evidence>
<dbReference type="GeneTree" id="ENSGT00940000158031"/>
<evidence type="ECO:0000259" key="16">
    <source>
        <dbReference type="PROSITE" id="PS51465"/>
    </source>
</evidence>
<keyword evidence="8" id="KW-1015">Disulfide bond</keyword>
<evidence type="ECO:0000256" key="6">
    <source>
        <dbReference type="ARBA" id="ARBA00022729"/>
    </source>
</evidence>
<dbReference type="InterPro" id="IPR036645">
    <property type="entry name" value="Elafin-like_sf"/>
</dbReference>
<feature type="domain" description="NTR" evidence="12">
    <location>
        <begin position="426"/>
        <end position="551"/>
    </location>
</feature>
<feature type="domain" description="WAP" evidence="15">
    <location>
        <begin position="24"/>
        <end position="77"/>
    </location>
</feature>
<dbReference type="OMA" id="GHITEML"/>
<evidence type="ECO:0000256" key="11">
    <source>
        <dbReference type="SAM" id="SignalP"/>
    </source>
</evidence>
<dbReference type="InterPro" id="IPR007110">
    <property type="entry name" value="Ig-like_dom"/>
</dbReference>
<keyword evidence="10" id="KW-0393">Immunoglobulin domain</keyword>
<accession>A0A8C4QWJ2</accession>
<dbReference type="GO" id="GO:0048019">
    <property type="term" value="F:receptor antagonist activity"/>
    <property type="evidence" value="ECO:0007669"/>
    <property type="project" value="TreeGrafter"/>
</dbReference>
<dbReference type="GO" id="GO:0004867">
    <property type="term" value="F:serine-type endopeptidase inhibitor activity"/>
    <property type="evidence" value="ECO:0007669"/>
    <property type="project" value="UniProtKB-KW"/>
</dbReference>
<dbReference type="PANTHER" id="PTHR45938:SF11">
    <property type="entry name" value="WAP, KAZAL, IMMUNOGLOBULIN, KUNITZ AND NTR DOMAIN-CONTAINING PROTEIN 2-LIKE"/>
    <property type="match status" value="1"/>
</dbReference>
<evidence type="ECO:0000256" key="9">
    <source>
        <dbReference type="ARBA" id="ARBA00023215"/>
    </source>
</evidence>
<keyword evidence="7" id="KW-0722">Serine protease inhibitor</keyword>
<comment type="similarity">
    <text evidence="2">Belongs to the WFIKKN family.</text>
</comment>
<dbReference type="SMART" id="SM00408">
    <property type="entry name" value="IGc2"/>
    <property type="match status" value="1"/>
</dbReference>
<dbReference type="InterPro" id="IPR036058">
    <property type="entry name" value="Kazal_dom_sf"/>
</dbReference>
<dbReference type="InterPro" id="IPR003598">
    <property type="entry name" value="Ig_sub2"/>
</dbReference>
<dbReference type="InterPro" id="IPR018933">
    <property type="entry name" value="Netrin_module_non-TIMP"/>
</dbReference>
<sequence length="559" mass="62346">MSGPRLVVLVLAWLCVSVRPIPRQYSHTGMCPNEMNPNMWVDAQSTCNRECSHDQDCKNHEKCCNNVCGLRSCVAARFRSSNRQAPVARPKDATCDRFMCTQQGSECDIWDGQAVCKCRDRCEKEPNFTCASDGLTYYNHCYMDAEACNKAITLKVVTCRYQLTWQVQPSSSSGKTTAGPTTSYQTTVQLPTEELVAPVLLNNPEPQTVILGATISLLCEVNGRPRPEITWEKQSGEDDDVILMRPDHVYGHAVITNIGQLVIYNARATDAGIYTCSAANKAGMLRANFPLSIIASPPDSVSVTSSTSSVYCQHRPEEKPCAKPVTVHWYFYSGRDGCLASSHVDCNGERGFQTYVECHNMCANHLFSTCSLPPVQGPCHIWETRWAYNPYRSLCHSFVYGGCEGNGNNFLSRSACEDSCPFSQQAPGQCKPCRTRQKLVSSFCRADFVIVGHITEMLEDVEGGLIRFSVEEIIKDEKMGLRVFNIKLLEITLPQIDWSCPCPNVTNTESLLLVMGEVRDGMAMLQTDSYVRSVSEKKAKKLQEIVNKKSCDAFRHFHD</sequence>
<dbReference type="Gene3D" id="2.40.50.120">
    <property type="match status" value="1"/>
</dbReference>
<dbReference type="PANTHER" id="PTHR45938">
    <property type="entry name" value="ACP24A4-RELATED"/>
    <property type="match status" value="1"/>
</dbReference>
<dbReference type="PRINTS" id="PR00759">
    <property type="entry name" value="BASICPTASE"/>
</dbReference>
<organism evidence="17 18">
    <name type="scientific">Eptatretus burgeri</name>
    <name type="common">Inshore hagfish</name>
    <dbReference type="NCBI Taxonomy" id="7764"/>
    <lineage>
        <taxon>Eukaryota</taxon>
        <taxon>Metazoa</taxon>
        <taxon>Chordata</taxon>
        <taxon>Craniata</taxon>
        <taxon>Vertebrata</taxon>
        <taxon>Cyclostomata</taxon>
        <taxon>Myxini</taxon>
        <taxon>Myxiniformes</taxon>
        <taxon>Myxinidae</taxon>
        <taxon>Eptatretinae</taxon>
        <taxon>Eptatretus</taxon>
    </lineage>
</organism>